<dbReference type="FunFam" id="1.20.1250.20:FF:000073">
    <property type="entry name" value="MFS myo-inositol transporter, putative"/>
    <property type="match status" value="1"/>
</dbReference>
<protein>
    <submittedName>
        <fullName evidence="11">DEKNAAC105003</fullName>
    </submittedName>
</protein>
<evidence type="ECO:0000256" key="2">
    <source>
        <dbReference type="ARBA" id="ARBA00010992"/>
    </source>
</evidence>
<dbReference type="InterPro" id="IPR050814">
    <property type="entry name" value="Myo-inositol_Transporter"/>
</dbReference>
<dbReference type="InterPro" id="IPR005829">
    <property type="entry name" value="Sugar_transporter_CS"/>
</dbReference>
<dbReference type="OrthoDB" id="5290825at2759"/>
<dbReference type="InterPro" id="IPR036259">
    <property type="entry name" value="MFS_trans_sf"/>
</dbReference>
<dbReference type="InterPro" id="IPR005828">
    <property type="entry name" value="MFS_sugar_transport-like"/>
</dbReference>
<dbReference type="GO" id="GO:1904679">
    <property type="term" value="P:myo-inositol import across plasma membrane"/>
    <property type="evidence" value="ECO:0007669"/>
    <property type="project" value="TreeGrafter"/>
</dbReference>
<dbReference type="InParanoid" id="A0A448YS89"/>
<feature type="transmembrane region" description="Helical" evidence="9">
    <location>
        <begin position="404"/>
        <end position="426"/>
    </location>
</feature>
<dbReference type="Pfam" id="PF00083">
    <property type="entry name" value="Sugar_tr"/>
    <property type="match status" value="1"/>
</dbReference>
<keyword evidence="4 9" id="KW-0812">Transmembrane</keyword>
<feature type="transmembrane region" description="Helical" evidence="9">
    <location>
        <begin position="264"/>
        <end position="288"/>
    </location>
</feature>
<feature type="transmembrane region" description="Helical" evidence="9">
    <location>
        <begin position="108"/>
        <end position="131"/>
    </location>
</feature>
<dbReference type="PRINTS" id="PR00171">
    <property type="entry name" value="SUGRTRNSPORT"/>
</dbReference>
<dbReference type="GO" id="GO:0005366">
    <property type="term" value="F:myo-inositol:proton symporter activity"/>
    <property type="evidence" value="ECO:0007669"/>
    <property type="project" value="TreeGrafter"/>
</dbReference>
<evidence type="ECO:0000256" key="8">
    <source>
        <dbReference type="RuleBase" id="RU003346"/>
    </source>
</evidence>
<evidence type="ECO:0000313" key="12">
    <source>
        <dbReference type="Proteomes" id="UP000290900"/>
    </source>
</evidence>
<evidence type="ECO:0000256" key="7">
    <source>
        <dbReference type="ARBA" id="ARBA00049119"/>
    </source>
</evidence>
<dbReference type="STRING" id="13370.A0A448YS89"/>
<comment type="subcellular location">
    <subcellularLocation>
        <location evidence="1">Membrane</location>
        <topology evidence="1">Multi-pass membrane protein</topology>
    </subcellularLocation>
</comment>
<keyword evidence="3 8" id="KW-0813">Transport</keyword>
<comment type="similarity">
    <text evidence="2 8">Belongs to the major facilitator superfamily. Sugar transporter (TC 2.A.1.1) family.</text>
</comment>
<proteinExistence type="inferred from homology"/>
<feature type="transmembrane region" description="Helical" evidence="9">
    <location>
        <begin position="143"/>
        <end position="165"/>
    </location>
</feature>
<gene>
    <name evidence="11" type="ORF">BRENAR_LOCUS4489</name>
</gene>
<evidence type="ECO:0000256" key="4">
    <source>
        <dbReference type="ARBA" id="ARBA00022692"/>
    </source>
</evidence>
<evidence type="ECO:0000256" key="9">
    <source>
        <dbReference type="SAM" id="Phobius"/>
    </source>
</evidence>
<dbReference type="SUPFAM" id="SSF103473">
    <property type="entry name" value="MFS general substrate transporter"/>
    <property type="match status" value="1"/>
</dbReference>
<evidence type="ECO:0000259" key="10">
    <source>
        <dbReference type="PROSITE" id="PS50850"/>
    </source>
</evidence>
<organism evidence="11 12">
    <name type="scientific">Brettanomyces naardenensis</name>
    <name type="common">Yeast</name>
    <dbReference type="NCBI Taxonomy" id="13370"/>
    <lineage>
        <taxon>Eukaryota</taxon>
        <taxon>Fungi</taxon>
        <taxon>Dikarya</taxon>
        <taxon>Ascomycota</taxon>
        <taxon>Saccharomycotina</taxon>
        <taxon>Pichiomycetes</taxon>
        <taxon>Pichiales</taxon>
        <taxon>Pichiaceae</taxon>
        <taxon>Brettanomyces</taxon>
    </lineage>
</organism>
<name>A0A448YS89_BRENA</name>
<comment type="catalytic activity">
    <reaction evidence="7">
        <text>myo-inositol(out) + H(+)(out) = myo-inositol(in) + H(+)(in)</text>
        <dbReference type="Rhea" id="RHEA:60364"/>
        <dbReference type="ChEBI" id="CHEBI:15378"/>
        <dbReference type="ChEBI" id="CHEBI:17268"/>
    </reaction>
</comment>
<keyword evidence="6 9" id="KW-0472">Membrane</keyword>
<feature type="domain" description="Major facilitator superfamily (MFS) profile" evidence="10">
    <location>
        <begin position="16"/>
        <end position="460"/>
    </location>
</feature>
<evidence type="ECO:0000256" key="1">
    <source>
        <dbReference type="ARBA" id="ARBA00004141"/>
    </source>
</evidence>
<keyword evidence="5 9" id="KW-1133">Transmembrane helix</keyword>
<feature type="transmembrane region" description="Helical" evidence="9">
    <location>
        <begin position="368"/>
        <end position="392"/>
    </location>
</feature>
<dbReference type="PROSITE" id="PS50850">
    <property type="entry name" value="MFS"/>
    <property type="match status" value="1"/>
</dbReference>
<dbReference type="Gene3D" id="1.20.1250.20">
    <property type="entry name" value="MFS general substrate transporter like domains"/>
    <property type="match status" value="1"/>
</dbReference>
<reference evidence="11 12" key="1">
    <citation type="submission" date="2018-12" db="EMBL/GenBank/DDBJ databases">
        <authorList>
            <person name="Tiukova I."/>
            <person name="Dainat J."/>
        </authorList>
    </citation>
    <scope>NUCLEOTIDE SEQUENCE [LARGE SCALE GENOMIC DNA]</scope>
</reference>
<keyword evidence="12" id="KW-1185">Reference proteome</keyword>
<accession>A0A448YS89</accession>
<feature type="transmembrane region" description="Helical" evidence="9">
    <location>
        <begin position="438"/>
        <end position="456"/>
    </location>
</feature>
<evidence type="ECO:0000256" key="3">
    <source>
        <dbReference type="ARBA" id="ARBA00022448"/>
    </source>
</evidence>
<dbReference type="AlphaFoldDB" id="A0A448YS89"/>
<feature type="transmembrane region" description="Helical" evidence="9">
    <location>
        <begin position="12"/>
        <end position="29"/>
    </location>
</feature>
<feature type="transmembrane region" description="Helical" evidence="9">
    <location>
        <begin position="171"/>
        <end position="193"/>
    </location>
</feature>
<dbReference type="PANTHER" id="PTHR48020">
    <property type="entry name" value="PROTON MYO-INOSITOL COTRANSPORTER"/>
    <property type="match status" value="1"/>
</dbReference>
<dbReference type="Proteomes" id="UP000290900">
    <property type="component" value="Unassembled WGS sequence"/>
</dbReference>
<dbReference type="InterPro" id="IPR020846">
    <property type="entry name" value="MFS_dom"/>
</dbReference>
<evidence type="ECO:0000256" key="6">
    <source>
        <dbReference type="ARBA" id="ARBA00023136"/>
    </source>
</evidence>
<dbReference type="PANTHER" id="PTHR48020:SF12">
    <property type="entry name" value="PROTON MYO-INOSITOL COTRANSPORTER"/>
    <property type="match status" value="1"/>
</dbReference>
<dbReference type="InterPro" id="IPR003663">
    <property type="entry name" value="Sugar/inositol_transpt"/>
</dbReference>
<sequence length="499" mass="54002">MLDSQISKPSNLVLTLTLVASILGFMFGYDTGYISSVLVTVGKDLDGRYLTIPEKEWISSATSLGAFLASLVAGPLADAYGRKPSVMLCDVLFVTGALMQFFANHVHWMISGRFVMGCGVGAGSLLAPLYISELAPGKFRGRLVTINCLAITGGQLIAYMIGALLSRVNSGWRYIVVLSLVPCAVQFIVILFLPDTPRFLVMHGKHKEASSVLQQVYPTASPGLIEANIEEIAALNSLLPGDNAYQRLSNGIQELFTSPSNRRALFIGCGLQAAQQFVGFNAIMYFSGSIFEMVGFRNSTAVSCLTAGTNFLFTVVSLFIIDKVGRRNILLVSIPFLILSQILCALAFGHLTINVESGKEIGENSEFWAYLVTIGLVSFVASYATGLGNVPWHQSELFPQSVRGLGSSFATATNWFGSMIVSASFLTLMKSLTPCGTFLLFAAVTAIPLVTIYFTYPELGSLQLEEVEQLLSNGFNVKRSIEMHRQAISHAGYTGIPYE</sequence>
<feature type="transmembrane region" description="Helical" evidence="9">
    <location>
        <begin position="328"/>
        <end position="348"/>
    </location>
</feature>
<dbReference type="NCBIfam" id="TIGR00879">
    <property type="entry name" value="SP"/>
    <property type="match status" value="1"/>
</dbReference>
<evidence type="ECO:0000256" key="5">
    <source>
        <dbReference type="ARBA" id="ARBA00022989"/>
    </source>
</evidence>
<feature type="transmembrane region" description="Helical" evidence="9">
    <location>
        <begin position="300"/>
        <end position="321"/>
    </location>
</feature>
<dbReference type="PROSITE" id="PS00216">
    <property type="entry name" value="SUGAR_TRANSPORT_1"/>
    <property type="match status" value="1"/>
</dbReference>
<dbReference type="EMBL" id="CAACVR010000056">
    <property type="protein sequence ID" value="VEU23760.1"/>
    <property type="molecule type" value="Genomic_DNA"/>
</dbReference>
<dbReference type="GO" id="GO:0016020">
    <property type="term" value="C:membrane"/>
    <property type="evidence" value="ECO:0007669"/>
    <property type="project" value="UniProtKB-SubCell"/>
</dbReference>
<evidence type="ECO:0000313" key="11">
    <source>
        <dbReference type="EMBL" id="VEU23760.1"/>
    </source>
</evidence>